<evidence type="ECO:0000256" key="6">
    <source>
        <dbReference type="ARBA" id="ARBA00023242"/>
    </source>
</evidence>
<comment type="subcellular location">
    <subcellularLocation>
        <location evidence="2">Cytoplasm</location>
        <location evidence="2">P-body</location>
    </subcellularLocation>
    <subcellularLocation>
        <location evidence="1">Nucleus</location>
    </subcellularLocation>
</comment>
<evidence type="ECO:0000256" key="3">
    <source>
        <dbReference type="ARBA" id="ARBA00009138"/>
    </source>
</evidence>
<dbReference type="Pfam" id="PF09770">
    <property type="entry name" value="PAT1"/>
    <property type="match status" value="2"/>
</dbReference>
<gene>
    <name evidence="9" type="ORF">M231_00907</name>
</gene>
<evidence type="ECO:0000256" key="1">
    <source>
        <dbReference type="ARBA" id="ARBA00004123"/>
    </source>
</evidence>
<dbReference type="InterPro" id="IPR039900">
    <property type="entry name" value="Pat1-like"/>
</dbReference>
<keyword evidence="5" id="KW-0694">RNA-binding</keyword>
<feature type="domain" description="mRNA decay factor PAT1" evidence="8">
    <location>
        <begin position="346"/>
        <end position="868"/>
    </location>
</feature>
<name>A0A4Q1BUL4_TREME</name>
<dbReference type="GO" id="GO:0000932">
    <property type="term" value="C:P-body"/>
    <property type="evidence" value="ECO:0007669"/>
    <property type="project" value="UniProtKB-SubCell"/>
</dbReference>
<reference evidence="9 10" key="1">
    <citation type="submission" date="2016-06" db="EMBL/GenBank/DDBJ databases">
        <title>Evolution of pathogenesis and genome organization in the Tremellales.</title>
        <authorList>
            <person name="Cuomo C."/>
            <person name="Litvintseva A."/>
            <person name="Heitman J."/>
            <person name="Chen Y."/>
            <person name="Sun S."/>
            <person name="Springer D."/>
            <person name="Dromer F."/>
            <person name="Young S."/>
            <person name="Zeng Q."/>
            <person name="Chapman S."/>
            <person name="Gujja S."/>
            <person name="Saif S."/>
            <person name="Birren B."/>
        </authorList>
    </citation>
    <scope>NUCLEOTIDE SEQUENCE [LARGE SCALE GENOMIC DNA]</scope>
    <source>
        <strain evidence="9 10">ATCC 28783</strain>
    </source>
</reference>
<feature type="compositionally biased region" description="Pro residues" evidence="7">
    <location>
        <begin position="327"/>
        <end position="336"/>
    </location>
</feature>
<dbReference type="GO" id="GO:0000290">
    <property type="term" value="P:deadenylation-dependent decapping of nuclear-transcribed mRNA"/>
    <property type="evidence" value="ECO:0007669"/>
    <property type="project" value="InterPro"/>
</dbReference>
<dbReference type="Proteomes" id="UP000289152">
    <property type="component" value="Unassembled WGS sequence"/>
</dbReference>
<evidence type="ECO:0000256" key="4">
    <source>
        <dbReference type="ARBA" id="ARBA00022490"/>
    </source>
</evidence>
<dbReference type="GO" id="GO:0003723">
    <property type="term" value="F:RNA binding"/>
    <property type="evidence" value="ECO:0007669"/>
    <property type="project" value="UniProtKB-KW"/>
</dbReference>
<feature type="compositionally biased region" description="Pro residues" evidence="7">
    <location>
        <begin position="249"/>
        <end position="271"/>
    </location>
</feature>
<dbReference type="PANTHER" id="PTHR21551">
    <property type="entry name" value="TOPOISOMERASE II-ASSOCIATED PROTEIN PAT1"/>
    <property type="match status" value="1"/>
</dbReference>
<dbReference type="GO" id="GO:0033962">
    <property type="term" value="P:P-body assembly"/>
    <property type="evidence" value="ECO:0007669"/>
    <property type="project" value="TreeGrafter"/>
</dbReference>
<feature type="region of interest" description="Disordered" evidence="7">
    <location>
        <begin position="1"/>
        <end position="35"/>
    </location>
</feature>
<feature type="region of interest" description="Disordered" evidence="7">
    <location>
        <begin position="69"/>
        <end position="200"/>
    </location>
</feature>
<protein>
    <recommendedName>
        <fullName evidence="8">mRNA decay factor PAT1 domain-containing protein</fullName>
    </recommendedName>
</protein>
<sequence>MSGGFFGFNSAFPERRNDSSSQSKPPFPGFQADHVDQAFGIGQGAEEDVAVYTWGQGLDDALRDAHDDFNHETFGVDPRGLGTDFQFAAPKQTAAPSKTSGKPRGPIASTQSRYKPKPVADPFAMSEDDFYSSRVTKSVPKKPVDTKAKPSKLSSAAGGSLWNKPNVAPSQLWGTQPTSVARPEAVAPPGQVAPQTFQRPVGHIKTLEEIEAEMAGIDLEPLTHQPQLPQQPRILSLEEIEREMMTTTPIPPMSQPPPPLPPQPILPPPSLPVQSLLSPPSRPDSTPTVPLPGSGYASGHALLDSIFPQLGATPRPDLPPAHLGPASEPPLPPQPSPEELARLDALRKRVAAKIESMSRYNHTMGSSDKDYITRMQLSQLVTDDPYTSDFYAQVFSAIKRSRLAAEQADEKTAVVQIAPGAALSVSAPTESRFGKMGSKTMQRLSTQVKRLVDSRAAHKKTMDSGRFDGYVFEGRLIFLATLKGALGRVSRSGIAAPRPVLAVPVGSKPEHRPTSALNQTSGVHRPALTRKQVMYALEEMYDLVLELEQLRRTQPSPESDEMKAWDEECQLKVEEIWRRLMVMEPLDVSTPHPFIALLNAVKGQRLMPRVLRHLPHSQALTLLTLLIATYPQLDVIAHAPPPPVADASLLNKMDRVERARREAETDCFLQCVVPGMDMLISTCNLGLVAGLLNICTQKMPNLKQVASTRPGVALFTALLSRAQSLIRVPPADPNNPQPIPGPDPAEVDHWQRTFAYFLHLILPHLPELFPASVAQKAAFGPGAYLLGGEGVGEKESLEMERREAEVWGLAAALAVNAPEEEQTNLVAALRDKILHTVQGARNPVTPPFKAEMRLRNVNMFLHGLGLDASMIE</sequence>
<dbReference type="FunCoup" id="A0A4Q1BUL4">
    <property type="interactions" value="134"/>
</dbReference>
<dbReference type="GO" id="GO:0005634">
    <property type="term" value="C:nucleus"/>
    <property type="evidence" value="ECO:0007669"/>
    <property type="project" value="UniProtKB-SubCell"/>
</dbReference>
<feature type="region of interest" description="Disordered" evidence="7">
    <location>
        <begin position="240"/>
        <end position="295"/>
    </location>
</feature>
<comment type="similarity">
    <text evidence="3">Belongs to the PAT1 family.</text>
</comment>
<evidence type="ECO:0000313" key="9">
    <source>
        <dbReference type="EMBL" id="RXK41672.1"/>
    </source>
</evidence>
<evidence type="ECO:0000256" key="7">
    <source>
        <dbReference type="SAM" id="MobiDB-lite"/>
    </source>
</evidence>
<keyword evidence="6" id="KW-0539">Nucleus</keyword>
<feature type="domain" description="mRNA decay factor PAT1" evidence="8">
    <location>
        <begin position="5"/>
        <end position="218"/>
    </location>
</feature>
<dbReference type="EMBL" id="SDIL01000006">
    <property type="protein sequence ID" value="RXK41672.1"/>
    <property type="molecule type" value="Genomic_DNA"/>
</dbReference>
<dbReference type="AlphaFoldDB" id="A0A4Q1BUL4"/>
<dbReference type="STRING" id="5217.A0A4Q1BUL4"/>
<evidence type="ECO:0000259" key="8">
    <source>
        <dbReference type="Pfam" id="PF09770"/>
    </source>
</evidence>
<accession>A0A4Q1BUL4</accession>
<comment type="caution">
    <text evidence="9">The sequence shown here is derived from an EMBL/GenBank/DDBJ whole genome shotgun (WGS) entry which is preliminary data.</text>
</comment>
<dbReference type="OrthoDB" id="74835at2759"/>
<organism evidence="9 10">
    <name type="scientific">Tremella mesenterica</name>
    <name type="common">Jelly fungus</name>
    <dbReference type="NCBI Taxonomy" id="5217"/>
    <lineage>
        <taxon>Eukaryota</taxon>
        <taxon>Fungi</taxon>
        <taxon>Dikarya</taxon>
        <taxon>Basidiomycota</taxon>
        <taxon>Agaricomycotina</taxon>
        <taxon>Tremellomycetes</taxon>
        <taxon>Tremellales</taxon>
        <taxon>Tremellaceae</taxon>
        <taxon>Tremella</taxon>
    </lineage>
</organism>
<dbReference type="InterPro" id="IPR019167">
    <property type="entry name" value="PAT1_dom"/>
</dbReference>
<evidence type="ECO:0000256" key="5">
    <source>
        <dbReference type="ARBA" id="ARBA00022884"/>
    </source>
</evidence>
<dbReference type="PANTHER" id="PTHR21551:SF0">
    <property type="entry name" value="PROTEIN ASSOCIATED WITH TOPO II RELATED-1, ISOFORM A"/>
    <property type="match status" value="1"/>
</dbReference>
<evidence type="ECO:0000313" key="10">
    <source>
        <dbReference type="Proteomes" id="UP000289152"/>
    </source>
</evidence>
<feature type="region of interest" description="Disordered" evidence="7">
    <location>
        <begin position="309"/>
        <end position="338"/>
    </location>
</feature>
<keyword evidence="10" id="KW-1185">Reference proteome</keyword>
<dbReference type="VEuPathDB" id="FungiDB:TREMEDRAFT_71451"/>
<proteinExistence type="inferred from homology"/>
<feature type="compositionally biased region" description="Polar residues" evidence="7">
    <location>
        <begin position="168"/>
        <end position="179"/>
    </location>
</feature>
<keyword evidence="4" id="KW-0963">Cytoplasm</keyword>
<evidence type="ECO:0000256" key="2">
    <source>
        <dbReference type="ARBA" id="ARBA00004201"/>
    </source>
</evidence>
<dbReference type="InParanoid" id="A0A4Q1BUL4"/>